<dbReference type="InterPro" id="IPR022259">
    <property type="entry name" value="Acessory_Sec_prot_Asp3"/>
</dbReference>
<dbReference type="EMBL" id="JACBYG010000016">
    <property type="protein sequence ID" value="NYS48801.1"/>
    <property type="molecule type" value="Genomic_DNA"/>
</dbReference>
<gene>
    <name evidence="1" type="primary">asp3</name>
    <name evidence="1" type="ORF">HZY93_02230</name>
</gene>
<evidence type="ECO:0000313" key="1">
    <source>
        <dbReference type="EMBL" id="NYS48801.1"/>
    </source>
</evidence>
<organism evidence="1 2">
    <name type="scientific">Streptococcus danieliae</name>
    <dbReference type="NCBI Taxonomy" id="747656"/>
    <lineage>
        <taxon>Bacteria</taxon>
        <taxon>Bacillati</taxon>
        <taxon>Bacillota</taxon>
        <taxon>Bacilli</taxon>
        <taxon>Lactobacillales</taxon>
        <taxon>Streptococcaceae</taxon>
        <taxon>Streptococcus</taxon>
    </lineage>
</organism>
<dbReference type="RefSeq" id="WP_179923465.1">
    <property type="nucleotide sequence ID" value="NZ_CP128228.1"/>
</dbReference>
<evidence type="ECO:0000313" key="2">
    <source>
        <dbReference type="Proteomes" id="UP000563349"/>
    </source>
</evidence>
<dbReference type="Proteomes" id="UP000563349">
    <property type="component" value="Unassembled WGS sequence"/>
</dbReference>
<proteinExistence type="predicted"/>
<dbReference type="Pfam" id="PF15432">
    <property type="entry name" value="Sec-ASP3"/>
    <property type="match status" value="1"/>
</dbReference>
<reference evidence="1 2" key="1">
    <citation type="submission" date="2020-07" db="EMBL/GenBank/DDBJ databases">
        <title>MOT database genomes.</title>
        <authorList>
            <person name="Joseph S."/>
            <person name="Aduse-Opoku J."/>
            <person name="Hashim A."/>
            <person name="Wade W."/>
            <person name="Curtis M."/>
        </authorList>
    </citation>
    <scope>NUCLEOTIDE SEQUENCE [LARGE SCALE GENOMIC DNA]</scope>
    <source>
        <strain evidence="1 2">CCW311</strain>
    </source>
</reference>
<comment type="caution">
    <text evidence="1">The sequence shown here is derived from an EMBL/GenBank/DDBJ whole genome shotgun (WGS) entry which is preliminary data.</text>
</comment>
<keyword evidence="2" id="KW-1185">Reference proteome</keyword>
<sequence>MSKHLIHRVTWDQVYGGDAYLYGTSLAFSEDGAVFENLRMASGKLICRFYSATNYQVKRTSPNLPLLVPGQEYRLELDIDAEPQGRFFLEVTYFNRQGEQLGFEVLRQPQGTIRYPEAAFSYEFTLKSAGASRLVVKGISIYTLEDAQPFKLDKPLEKRYLAEELPADLYLVQNLVKTN</sequence>
<accession>A0A7Z0RQA0</accession>
<dbReference type="GO" id="GO:0015031">
    <property type="term" value="P:protein transport"/>
    <property type="evidence" value="ECO:0007669"/>
    <property type="project" value="InterPro"/>
</dbReference>
<dbReference type="NCBIfam" id="TIGR03711">
    <property type="entry name" value="acc_sec_asp3"/>
    <property type="match status" value="1"/>
</dbReference>
<dbReference type="AlphaFoldDB" id="A0A7Z0RQA0"/>
<protein>
    <submittedName>
        <fullName evidence="1">Accessory Sec system protein Asp3</fullName>
    </submittedName>
</protein>
<name>A0A7Z0RQA0_9STRE</name>